<feature type="region of interest" description="Disordered" evidence="1">
    <location>
        <begin position="354"/>
        <end position="457"/>
    </location>
</feature>
<dbReference type="GeneID" id="25737572"/>
<accession>A0A0D2ND64</accession>
<feature type="region of interest" description="Disordered" evidence="1">
    <location>
        <begin position="157"/>
        <end position="187"/>
    </location>
</feature>
<feature type="compositionally biased region" description="Basic and acidic residues" evidence="1">
    <location>
        <begin position="432"/>
        <end position="447"/>
    </location>
</feature>
<gene>
    <name evidence="2" type="ORF">MNEG_4695</name>
</gene>
<organism evidence="2 3">
    <name type="scientific">Monoraphidium neglectum</name>
    <dbReference type="NCBI Taxonomy" id="145388"/>
    <lineage>
        <taxon>Eukaryota</taxon>
        <taxon>Viridiplantae</taxon>
        <taxon>Chlorophyta</taxon>
        <taxon>core chlorophytes</taxon>
        <taxon>Chlorophyceae</taxon>
        <taxon>CS clade</taxon>
        <taxon>Sphaeropleales</taxon>
        <taxon>Selenastraceae</taxon>
        <taxon>Monoraphidium</taxon>
    </lineage>
</organism>
<feature type="compositionally biased region" description="Low complexity" evidence="1">
    <location>
        <begin position="162"/>
        <end position="174"/>
    </location>
</feature>
<dbReference type="Proteomes" id="UP000054498">
    <property type="component" value="Unassembled WGS sequence"/>
</dbReference>
<sequence>MDGTPTRKIAPAPSITIDALASQFWARLLSGAYAGPDAAAEALLGILNKVYTQGSREDVRTFLRSIKEQLAPAPTRIAAAGPVFALAGALAVAAERLRQFSPVKGHDKLGSCVLEELRLRLYRVITGETFADDTAVRRHALDCCFVLMMKEGEARQRCQQRGATGPPASPKAPAGSGGAGQPQTPQKAMSFGRIMSERMSGLAGPDTASWGSLWTSLMGCALGHQAMPLLQSVLMDLYASGNLAAATSLGRSSASLLHSGSGKSRSPQREGSRRAGSGASDRSQLSAAAAAVAACGDDLASQSSDGGAAGNAHTPPAAASAAKVALTGAAAAFAGRFAAAASGARARMARLSDGGPVRMLDGRSRDSDPRGAADATAGSPISPAAAAAADALGKPGVIPADGESGGDEREHEQDQQVEQQPEGQHGSRRQHHADAEEGHAGWREQRAQAEVVGAGSTQSVPKGWVQFGAEPLSSSQRPAPAPTSGCLELTASSCTPGAGAAEAAVAGTTIADAAVVALAAAAAVAAPSGPCHHRRTSSRTLQFWADDSAMWPSPKDDVVADTAVTTLAH</sequence>
<dbReference type="RefSeq" id="XP_013902285.1">
    <property type="nucleotide sequence ID" value="XM_014046831.1"/>
</dbReference>
<evidence type="ECO:0000313" key="2">
    <source>
        <dbReference type="EMBL" id="KIZ03266.1"/>
    </source>
</evidence>
<protein>
    <submittedName>
        <fullName evidence="2">Uncharacterized protein</fullName>
    </submittedName>
</protein>
<dbReference type="OrthoDB" id="551203at2759"/>
<keyword evidence="3" id="KW-1185">Reference proteome</keyword>
<evidence type="ECO:0000313" key="3">
    <source>
        <dbReference type="Proteomes" id="UP000054498"/>
    </source>
</evidence>
<feature type="region of interest" description="Disordered" evidence="1">
    <location>
        <begin position="254"/>
        <end position="282"/>
    </location>
</feature>
<dbReference type="EMBL" id="KK100883">
    <property type="protein sequence ID" value="KIZ03266.1"/>
    <property type="molecule type" value="Genomic_DNA"/>
</dbReference>
<evidence type="ECO:0000256" key="1">
    <source>
        <dbReference type="SAM" id="MobiDB-lite"/>
    </source>
</evidence>
<proteinExistence type="predicted"/>
<dbReference type="AlphaFoldDB" id="A0A0D2ND64"/>
<name>A0A0D2ND64_9CHLO</name>
<reference evidence="2 3" key="1">
    <citation type="journal article" date="2013" name="BMC Genomics">
        <title>Reconstruction of the lipid metabolism for the microalga Monoraphidium neglectum from its genome sequence reveals characteristics suitable for biofuel production.</title>
        <authorList>
            <person name="Bogen C."/>
            <person name="Al-Dilaimi A."/>
            <person name="Albersmeier A."/>
            <person name="Wichmann J."/>
            <person name="Grundmann M."/>
            <person name="Rupp O."/>
            <person name="Lauersen K.J."/>
            <person name="Blifernez-Klassen O."/>
            <person name="Kalinowski J."/>
            <person name="Goesmann A."/>
            <person name="Mussgnug J.H."/>
            <person name="Kruse O."/>
        </authorList>
    </citation>
    <scope>NUCLEOTIDE SEQUENCE [LARGE SCALE GENOMIC DNA]</scope>
    <source>
        <strain evidence="2 3">SAG 48.87</strain>
    </source>
</reference>
<feature type="compositionally biased region" description="Polar residues" evidence="1">
    <location>
        <begin position="254"/>
        <end position="265"/>
    </location>
</feature>
<feature type="compositionally biased region" description="Basic and acidic residues" evidence="1">
    <location>
        <begin position="360"/>
        <end position="371"/>
    </location>
</feature>
<dbReference type="KEGG" id="mng:MNEG_4695"/>